<dbReference type="KEGG" id="sphk:SKP52_06080"/>
<organism evidence="8 9">
    <name type="scientific">Sphingopyxis fribergensis</name>
    <dbReference type="NCBI Taxonomy" id="1515612"/>
    <lineage>
        <taxon>Bacteria</taxon>
        <taxon>Pseudomonadati</taxon>
        <taxon>Pseudomonadota</taxon>
        <taxon>Alphaproteobacteria</taxon>
        <taxon>Sphingomonadales</taxon>
        <taxon>Sphingomonadaceae</taxon>
        <taxon>Sphingopyxis</taxon>
    </lineage>
</organism>
<evidence type="ECO:0000313" key="8">
    <source>
        <dbReference type="EMBL" id="AJA08141.1"/>
    </source>
</evidence>
<keyword evidence="9" id="KW-1185">Reference proteome</keyword>
<name>A0A0A7PDG3_9SPHN</name>
<dbReference type="Proteomes" id="UP000030907">
    <property type="component" value="Chromosome"/>
</dbReference>
<evidence type="ECO:0000256" key="5">
    <source>
        <dbReference type="ARBA" id="ARBA00067668"/>
    </source>
</evidence>
<dbReference type="Gene3D" id="3.30.300.30">
    <property type="match status" value="1"/>
</dbReference>
<dbReference type="InterPro" id="IPR025110">
    <property type="entry name" value="AMP-bd_C"/>
</dbReference>
<gene>
    <name evidence="8" type="ORF">SKP52_06080</name>
</gene>
<comment type="similarity">
    <text evidence="1">Belongs to the ATP-dependent AMP-binding enzyme family.</text>
</comment>
<proteinExistence type="inferred from homology"/>
<dbReference type="InterPro" id="IPR000873">
    <property type="entry name" value="AMP-dep_synth/lig_dom"/>
</dbReference>
<dbReference type="OrthoDB" id="9803968at2"/>
<dbReference type="PANTHER" id="PTHR43767:SF1">
    <property type="entry name" value="NONRIBOSOMAL PEPTIDE SYNTHASE PES1 (EUROFUNG)-RELATED"/>
    <property type="match status" value="1"/>
</dbReference>
<dbReference type="Gene3D" id="3.40.50.12780">
    <property type="entry name" value="N-terminal domain of ligase-like"/>
    <property type="match status" value="1"/>
</dbReference>
<dbReference type="STRING" id="1515612.SKP52_06080"/>
<evidence type="ECO:0000256" key="3">
    <source>
        <dbReference type="ARBA" id="ARBA00051915"/>
    </source>
</evidence>
<reference evidence="8 9" key="1">
    <citation type="journal article" date="2015" name="Int. J. Syst. Evol. Microbiol.">
        <title>Description of Sphingopyxis fribergensis sp. nov. - a soil bacterium with the ability to degrade styrene and phenylacetic acid.</title>
        <authorList>
            <person name="Oelschlagel M."/>
            <person name="Ruckert C."/>
            <person name="Kalinowski J."/>
            <person name="Schmidt G."/>
            <person name="Schlomann M."/>
            <person name="Tischler D."/>
        </authorList>
    </citation>
    <scope>NUCLEOTIDE SEQUENCE [LARGE SCALE GENOMIC DNA]</scope>
    <source>
        <strain evidence="8 9">Kp5.2</strain>
    </source>
</reference>
<evidence type="ECO:0000256" key="1">
    <source>
        <dbReference type="ARBA" id="ARBA00006432"/>
    </source>
</evidence>
<dbReference type="EC" id="6.2.1.44" evidence="4"/>
<accession>A0A0A7PDG3</accession>
<evidence type="ECO:0000256" key="4">
    <source>
        <dbReference type="ARBA" id="ARBA00066616"/>
    </source>
</evidence>
<dbReference type="AlphaFoldDB" id="A0A0A7PDG3"/>
<evidence type="ECO:0000259" key="6">
    <source>
        <dbReference type="Pfam" id="PF00501"/>
    </source>
</evidence>
<dbReference type="InterPro" id="IPR042099">
    <property type="entry name" value="ANL_N_sf"/>
</dbReference>
<keyword evidence="2 8" id="KW-0436">Ligase</keyword>
<evidence type="ECO:0000313" key="9">
    <source>
        <dbReference type="Proteomes" id="UP000030907"/>
    </source>
</evidence>
<dbReference type="Pfam" id="PF00501">
    <property type="entry name" value="AMP-binding"/>
    <property type="match status" value="1"/>
</dbReference>
<dbReference type="GO" id="GO:0016878">
    <property type="term" value="F:acid-thiol ligase activity"/>
    <property type="evidence" value="ECO:0007669"/>
    <property type="project" value="UniProtKB-ARBA"/>
</dbReference>
<dbReference type="RefSeq" id="WP_039572806.1">
    <property type="nucleotide sequence ID" value="NZ_CP009122.1"/>
</dbReference>
<comment type="catalytic activity">
    <reaction evidence="3">
        <text>3-(methylsulfanyl)propanoate + ATP + CoA = 3-(methylsulfanyl)propanoyl-CoA + AMP + diphosphate</text>
        <dbReference type="Rhea" id="RHEA:43052"/>
        <dbReference type="ChEBI" id="CHEBI:30616"/>
        <dbReference type="ChEBI" id="CHEBI:33019"/>
        <dbReference type="ChEBI" id="CHEBI:49016"/>
        <dbReference type="ChEBI" id="CHEBI:57287"/>
        <dbReference type="ChEBI" id="CHEBI:82815"/>
        <dbReference type="ChEBI" id="CHEBI:456215"/>
        <dbReference type="EC" id="6.2.1.44"/>
    </reaction>
    <physiologicalReaction direction="left-to-right" evidence="3">
        <dbReference type="Rhea" id="RHEA:43053"/>
    </physiologicalReaction>
</comment>
<dbReference type="NCBIfam" id="NF004837">
    <property type="entry name" value="PRK06187.1"/>
    <property type="match status" value="1"/>
</dbReference>
<dbReference type="InterPro" id="IPR045851">
    <property type="entry name" value="AMP-bd_C_sf"/>
</dbReference>
<dbReference type="InterPro" id="IPR050237">
    <property type="entry name" value="ATP-dep_AMP-bd_enzyme"/>
</dbReference>
<dbReference type="PANTHER" id="PTHR43767">
    <property type="entry name" value="LONG-CHAIN-FATTY-ACID--COA LIGASE"/>
    <property type="match status" value="1"/>
</dbReference>
<dbReference type="SUPFAM" id="SSF56801">
    <property type="entry name" value="Acetyl-CoA synthetase-like"/>
    <property type="match status" value="1"/>
</dbReference>
<dbReference type="HOGENOM" id="CLU_000022_59_7_5"/>
<feature type="domain" description="AMP-binding enzyme C-terminal" evidence="7">
    <location>
        <begin position="427"/>
        <end position="502"/>
    </location>
</feature>
<evidence type="ECO:0000256" key="2">
    <source>
        <dbReference type="ARBA" id="ARBA00022598"/>
    </source>
</evidence>
<feature type="domain" description="AMP-dependent synthetase/ligase" evidence="6">
    <location>
        <begin position="17"/>
        <end position="377"/>
    </location>
</feature>
<sequence>MIDLEAIRTLADIPAAQACVRGQATAVKFGERETSFAELDARSNRVAHALIAAGLAAGDRVSALTKNHDSWYPLFFGTARARACFAPINCRLAPAEIGFILGDAGPKLLFVGEDFFDCALAAVADLAVPPRLIALYGAHPAFEPFETWLGEAPDAPLADPPQLTDDVLQLYTSGTTGLPKGVVLTNANYRTFLEAATEVDGFAYGEDETVMIVMPLFHVAGTNVSFSGLAQGGRLVLVKDFTAADAVRMMREDNVAHAFLAPAMIQMMLLQPAANSGAYPALKSIAYGASPIAEDVLRRARATFGCDFVQFYGMTESAGGGSYLSPNAHDLPGKLTSCGKPWPGAAMAILDGEGAELGDGEIGEIAISGGIVMKGYWNRAAATEETLAGGWLHTGDVGYRDVDGFYYVHDRIKDMIVSGGENVYPAEVESAIMGCPGVADVAVIGVPDDKWGESVKALIVPAAGTTLDPDDIVAWARERIAAYKIPKSVEFIDALPRNPSGKVLRRELRAPYWEGRVRAVG</sequence>
<dbReference type="Pfam" id="PF13193">
    <property type="entry name" value="AMP-binding_C"/>
    <property type="match status" value="1"/>
</dbReference>
<dbReference type="FunFam" id="3.30.300.30:FF:000008">
    <property type="entry name" value="2,3-dihydroxybenzoate-AMP ligase"/>
    <property type="match status" value="1"/>
</dbReference>
<dbReference type="EMBL" id="CP009122">
    <property type="protein sequence ID" value="AJA08141.1"/>
    <property type="molecule type" value="Genomic_DNA"/>
</dbReference>
<evidence type="ECO:0000259" key="7">
    <source>
        <dbReference type="Pfam" id="PF13193"/>
    </source>
</evidence>
<protein>
    <recommendedName>
        <fullName evidence="5">3-methylmercaptopropionyl-CoA ligase</fullName>
        <ecNumber evidence="4">6.2.1.44</ecNumber>
    </recommendedName>
</protein>